<feature type="transmembrane region" description="Helical" evidence="2">
    <location>
        <begin position="64"/>
        <end position="84"/>
    </location>
</feature>
<proteinExistence type="predicted"/>
<keyword evidence="4" id="KW-1185">Reference proteome</keyword>
<evidence type="ECO:0000256" key="2">
    <source>
        <dbReference type="SAM" id="Phobius"/>
    </source>
</evidence>
<comment type="caution">
    <text evidence="3">The sequence shown here is derived from an EMBL/GenBank/DDBJ whole genome shotgun (WGS) entry which is preliminary data.</text>
</comment>
<keyword evidence="2" id="KW-0472">Membrane</keyword>
<organism evidence="3 4">
    <name type="scientific">Polyplax serrata</name>
    <name type="common">Common mouse louse</name>
    <dbReference type="NCBI Taxonomy" id="468196"/>
    <lineage>
        <taxon>Eukaryota</taxon>
        <taxon>Metazoa</taxon>
        <taxon>Ecdysozoa</taxon>
        <taxon>Arthropoda</taxon>
        <taxon>Hexapoda</taxon>
        <taxon>Insecta</taxon>
        <taxon>Pterygota</taxon>
        <taxon>Neoptera</taxon>
        <taxon>Paraneoptera</taxon>
        <taxon>Psocodea</taxon>
        <taxon>Troctomorpha</taxon>
        <taxon>Phthiraptera</taxon>
        <taxon>Anoplura</taxon>
        <taxon>Polyplacidae</taxon>
        <taxon>Polyplax</taxon>
    </lineage>
</organism>
<name>A0ABR1BF12_POLSC</name>
<accession>A0ABR1BF12</accession>
<dbReference type="EMBL" id="JAWJWF010000001">
    <property type="protein sequence ID" value="KAK6642028.1"/>
    <property type="molecule type" value="Genomic_DNA"/>
</dbReference>
<evidence type="ECO:0000313" key="4">
    <source>
        <dbReference type="Proteomes" id="UP001359485"/>
    </source>
</evidence>
<feature type="compositionally biased region" description="Polar residues" evidence="1">
    <location>
        <begin position="565"/>
        <end position="575"/>
    </location>
</feature>
<gene>
    <name evidence="3" type="ORF">RUM44_013751</name>
</gene>
<feature type="region of interest" description="Disordered" evidence="1">
    <location>
        <begin position="605"/>
        <end position="625"/>
    </location>
</feature>
<feature type="region of interest" description="Disordered" evidence="1">
    <location>
        <begin position="390"/>
        <end position="465"/>
    </location>
</feature>
<dbReference type="Proteomes" id="UP001359485">
    <property type="component" value="Unassembled WGS sequence"/>
</dbReference>
<feature type="region of interest" description="Disordered" evidence="1">
    <location>
        <begin position="261"/>
        <end position="287"/>
    </location>
</feature>
<reference evidence="3 4" key="1">
    <citation type="submission" date="2023-09" db="EMBL/GenBank/DDBJ databases">
        <title>Genomes of two closely related lineages of the louse Polyplax serrata with different host specificities.</title>
        <authorList>
            <person name="Martinu J."/>
            <person name="Tarabai H."/>
            <person name="Stefka J."/>
            <person name="Hypsa V."/>
        </authorList>
    </citation>
    <scope>NUCLEOTIDE SEQUENCE [LARGE SCALE GENOMIC DNA]</scope>
    <source>
        <strain evidence="3">98ZLc_SE</strain>
    </source>
</reference>
<sequence length="873" mass="93517">MGNHPKKELAEVANWFVTIRQPSRLFLNLINQTSHAFSAGHQVVILKFDTKKCSIQEKLVNHRISGISSLIFAFIYLLVVVYLIKRQIIVSVIIATGAHGFTLNLASDGSLVSSDSHKTLNFPLQPFQRIVQNVNDGPIAGHPKVPPANAFESGGLAEDLLPPLEDPTFRQGKNLMFRRSIDQVKVDPKTGYSLIADASWKDAGGNEGSLHLPLVGTQRSFADDAVDPKTGYPLKAQESWKYAGGDEQSLQLPLLDAPTGGSMPKAKEEVDPKTGYPLQAKSSWSEAGGTGDILELPLEDSNLDANVDPKTGYPLVAQSSWSDAGGNGDILQVPVDDTNLAGKVDPKTGYPLLAEAGWSEAGGTGDILQAPLEDGNVNAKIDPHTKYPLGTGNSWSADSDMSQVPAEDVSTDRKVDPKTGYPLQAENGWSDAGGNGDFLQPPLEESNTNVPTDPKTGYPLIAESGWKDAGGTGDILELPIDDSNSAGKVDTNAQPKVDPKTGYPLVAESSWKDAGGNGDILQLPLENTNENGAVDPKTGYPLQAQPNWKDAGGDGQILVPPPVPSNNGRAKTQGQEGKVDPKTGYPLTAEPGWALAGGDESILDLPVGDYASNEGSYQQQQQQQQQNIDDIEALKLMELKPPAVDSTYSTGYQDSEGKQPAAFQSSFLNPAHPANGFLVGNSNPSVIQQQQQQFVSGTPETPVKNLLSLHASQNDVAPVAQFLGPNLRGKQIFPAAAFTADKFVQNGLTVNDLIANHGNLFQNDPRIPTLIVHRSGVQPSVLAKAARACEQTPGPKTPREYPLAELHLLDATPRWVLSTSDRSDKVQGGVVVHGAELLRILSKEATVDWYENCDEFDASKQLNIKNLVLVTCN</sequence>
<feature type="region of interest" description="Disordered" evidence="1">
    <location>
        <begin position="561"/>
        <end position="584"/>
    </location>
</feature>
<protein>
    <submittedName>
        <fullName evidence="3">Uncharacterized protein</fullName>
    </submittedName>
</protein>
<evidence type="ECO:0000256" key="1">
    <source>
        <dbReference type="SAM" id="MobiDB-lite"/>
    </source>
</evidence>
<feature type="compositionally biased region" description="Polar residues" evidence="1">
    <location>
        <begin position="391"/>
        <end position="402"/>
    </location>
</feature>
<keyword evidence="2" id="KW-0812">Transmembrane</keyword>
<evidence type="ECO:0000313" key="3">
    <source>
        <dbReference type="EMBL" id="KAK6642028.1"/>
    </source>
</evidence>
<keyword evidence="2" id="KW-1133">Transmembrane helix</keyword>